<feature type="chain" id="PRO_5033399091" description="Neutral ceramidase" evidence="8">
    <location>
        <begin position="24"/>
        <end position="711"/>
    </location>
</feature>
<dbReference type="GO" id="GO:0046514">
    <property type="term" value="P:ceramide catabolic process"/>
    <property type="evidence" value="ECO:0007669"/>
    <property type="project" value="InterPro"/>
</dbReference>
<dbReference type="Pfam" id="PF04734">
    <property type="entry name" value="Ceramidase_alk"/>
    <property type="match status" value="1"/>
</dbReference>
<feature type="binding site" evidence="6">
    <location>
        <position position="119"/>
    </location>
    <ligand>
        <name>Zn(2+)</name>
        <dbReference type="ChEBI" id="CHEBI:29105"/>
    </ligand>
</feature>
<reference evidence="14" key="2">
    <citation type="submission" date="2018-11" db="EMBL/GenBank/DDBJ databases">
        <title>Trombidioid mite genomics.</title>
        <authorList>
            <person name="Dong X."/>
        </authorList>
    </citation>
    <scope>NUCLEOTIDE SEQUENCE</scope>
    <source>
        <strain evidence="14">UoL-WK</strain>
    </source>
</reference>
<keyword evidence="6" id="KW-0862">Zinc</keyword>
<dbReference type="PANTHER" id="PTHR12670:SF1">
    <property type="entry name" value="NEUTRAL CERAMIDASE"/>
    <property type="match status" value="1"/>
</dbReference>
<proteinExistence type="inferred from homology"/>
<feature type="binding site" evidence="6">
    <location>
        <position position="472"/>
    </location>
    <ligand>
        <name>Zn(2+)</name>
        <dbReference type="ChEBI" id="CHEBI:29105"/>
    </ligand>
</feature>
<dbReference type="EMBL" id="NCKU01000317">
    <property type="protein sequence ID" value="RWS16014.1"/>
    <property type="molecule type" value="Genomic_DNA"/>
</dbReference>
<comment type="caution">
    <text evidence="14">The sequence shown here is derived from an EMBL/GenBank/DDBJ whole genome shotgun (WGS) entry which is preliminary data.</text>
</comment>
<keyword evidence="8" id="KW-0732">Signal</keyword>
<dbReference type="AlphaFoldDB" id="A0A3S3SMH0"/>
<dbReference type="EMBL" id="NCKU01000073">
    <property type="protein sequence ID" value="RWS17441.1"/>
    <property type="molecule type" value="Genomic_DNA"/>
</dbReference>
<dbReference type="EMBL" id="NCKU01000106">
    <property type="protein sequence ID" value="RWS17226.1"/>
    <property type="molecule type" value="Genomic_DNA"/>
</dbReference>
<feature type="binding site" evidence="6">
    <location>
        <position position="512"/>
    </location>
    <ligand>
        <name>Zn(2+)</name>
        <dbReference type="ChEBI" id="CHEBI:29105"/>
    </ligand>
</feature>
<evidence type="ECO:0000256" key="4">
    <source>
        <dbReference type="ARBA" id="ARBA00022801"/>
    </source>
</evidence>
<keyword evidence="4 7" id="KW-0378">Hydrolase</keyword>
<dbReference type="InterPro" id="IPR031331">
    <property type="entry name" value="NEUT/ALK_ceramidase_C"/>
</dbReference>
<dbReference type="Gene3D" id="2.60.40.2300">
    <property type="entry name" value="Neutral/alkaline non-lysosomal ceramidase, C-terminal domain"/>
    <property type="match status" value="1"/>
</dbReference>
<evidence type="ECO:0000256" key="5">
    <source>
        <dbReference type="PIRSR" id="PIRSR606823-1"/>
    </source>
</evidence>
<evidence type="ECO:0000259" key="9">
    <source>
        <dbReference type="Pfam" id="PF04734"/>
    </source>
</evidence>
<dbReference type="EC" id="3.5.1.23" evidence="2 7"/>
<evidence type="ECO:0000256" key="7">
    <source>
        <dbReference type="RuleBase" id="RU366019"/>
    </source>
</evidence>
<dbReference type="STRING" id="1965070.A0A3S3SMH0"/>
<accession>A0A3S3SMH0</accession>
<dbReference type="Proteomes" id="UP000285301">
    <property type="component" value="Unassembled WGS sequence"/>
</dbReference>
<keyword evidence="7" id="KW-0443">Lipid metabolism</keyword>
<dbReference type="Pfam" id="PF17048">
    <property type="entry name" value="Ceramidse_alk_C"/>
    <property type="match status" value="1"/>
</dbReference>
<comment type="cofactor">
    <cofactor evidence="6">
        <name>Zn(2+)</name>
        <dbReference type="ChEBI" id="CHEBI:29105"/>
    </cofactor>
    <text evidence="6">Binds 1 zinc ion per subunit.</text>
</comment>
<dbReference type="OrthoDB" id="191371at2759"/>
<dbReference type="GO" id="GO:0046512">
    <property type="term" value="P:sphingosine biosynthetic process"/>
    <property type="evidence" value="ECO:0007669"/>
    <property type="project" value="TreeGrafter"/>
</dbReference>
<evidence type="ECO:0000313" key="11">
    <source>
        <dbReference type="EMBL" id="RWS16014.1"/>
    </source>
</evidence>
<evidence type="ECO:0000313" key="12">
    <source>
        <dbReference type="EMBL" id="RWS16030.1"/>
    </source>
</evidence>
<organism evidence="14 16">
    <name type="scientific">Dinothrombium tinctorium</name>
    <dbReference type="NCBI Taxonomy" id="1965070"/>
    <lineage>
        <taxon>Eukaryota</taxon>
        <taxon>Metazoa</taxon>
        <taxon>Ecdysozoa</taxon>
        <taxon>Arthropoda</taxon>
        <taxon>Chelicerata</taxon>
        <taxon>Arachnida</taxon>
        <taxon>Acari</taxon>
        <taxon>Acariformes</taxon>
        <taxon>Trombidiformes</taxon>
        <taxon>Prostigmata</taxon>
        <taxon>Anystina</taxon>
        <taxon>Parasitengona</taxon>
        <taxon>Trombidioidea</taxon>
        <taxon>Trombidiidae</taxon>
        <taxon>Dinothrombium</taxon>
    </lineage>
</organism>
<name>A0A3S3SMH0_9ACAR</name>
<feature type="domain" description="Neutral/alkaline non-lysosomal ceramidase N-terminal" evidence="9">
    <location>
        <begin position="28"/>
        <end position="541"/>
    </location>
</feature>
<evidence type="ECO:0000256" key="3">
    <source>
        <dbReference type="ARBA" id="ARBA00019235"/>
    </source>
</evidence>
<evidence type="ECO:0000256" key="8">
    <source>
        <dbReference type="SAM" id="SignalP"/>
    </source>
</evidence>
<feature type="active site" description="Nucleophile" evidence="5">
    <location>
        <position position="279"/>
    </location>
</feature>
<dbReference type="GO" id="GO:0016020">
    <property type="term" value="C:membrane"/>
    <property type="evidence" value="ECO:0007669"/>
    <property type="project" value="GOC"/>
</dbReference>
<dbReference type="InterPro" id="IPR031329">
    <property type="entry name" value="NEUT/ALK_ceramidase_N"/>
</dbReference>
<evidence type="ECO:0000313" key="16">
    <source>
        <dbReference type="Proteomes" id="UP000285301"/>
    </source>
</evidence>
<evidence type="ECO:0000259" key="10">
    <source>
        <dbReference type="Pfam" id="PF17048"/>
    </source>
</evidence>
<feature type="domain" description="Neutral/alkaline non-lysosomal ceramidase C-terminal" evidence="10">
    <location>
        <begin position="545"/>
        <end position="705"/>
    </location>
</feature>
<keyword evidence="6" id="KW-0479">Metal-binding</keyword>
<gene>
    <name evidence="13" type="ORF">B4U79_04087</name>
    <name evidence="15" type="ORF">B4U79_07286</name>
    <name evidence="14" type="ORF">B4U79_08080</name>
    <name evidence="12" type="ORF">B4U79_08799</name>
    <name evidence="11" type="ORF">B4U79_11663</name>
</gene>
<dbReference type="GO" id="GO:0046872">
    <property type="term" value="F:metal ion binding"/>
    <property type="evidence" value="ECO:0007669"/>
    <property type="project" value="UniProtKB-KW"/>
</dbReference>
<dbReference type="GO" id="GO:0042759">
    <property type="term" value="P:long-chain fatty acid biosynthetic process"/>
    <property type="evidence" value="ECO:0007669"/>
    <property type="project" value="TreeGrafter"/>
</dbReference>
<dbReference type="GO" id="GO:0005576">
    <property type="term" value="C:extracellular region"/>
    <property type="evidence" value="ECO:0007669"/>
    <property type="project" value="TreeGrafter"/>
</dbReference>
<sequence>MLTSDSLITYFNAFFIFARLTLAADDEYTIGVGIADITGPITDINIMGYGKADQDASGLHFRLYSRAFVIIDSVGNRVCYVNNDLGMISTAVKQEVVKRVKNKFNGLYHEANLLLSATHTHGGPGGFLPYVLYIALAQGFNWQNFEAIVSGIIRAIERAHTNTRKGKIYYNQGELLDASINRSPTAYIQNPAAERAKYKHNTDKTMSILKFVDSSGKPMGVLSFFAVHCTSMNNTNKLITGDNKGYASMLFEKEMNPGSFPGKGPFVAAFANANEGDVSPNIMGPRCINTGDRCDIHTSTCESKEPRNQGFLQNEKCIAFGPGSDMFESTRIIGNRQYKKAKELFDTATEPVKGPTSFIHQYIDMSNVTIVLPNNKIVHTCKSAMGVSFAAGTTDGAGAFDFRQGATKSTPVWNIVRNFLKRPTPEMEKCHHPKPILVATGIMKRPYDWQPQIVPTQIVQIGNIVIVALPGEFTTMAGRRIRETVEAEFKRLAPSLKPHVLLAGLSNAYSSYITTFEEYQVQRYEGASTAYGPFTEEAYRQQYRMLAEKLITKQKINPGPSPPDLLDRQISLKAGVMFDGAPRGRRFGEVLYDVKPHYYPGNNVFATFISSSPRNDLKTEKTFLAIEWLNPKTKQWVVVSNDANWETKFFWNRTQFLLGESLATVVWEIPKHTEKGIYRIRIFGTSKNIFQKFSDYTGVSSPFKVMAPLHS</sequence>
<evidence type="ECO:0000256" key="2">
    <source>
        <dbReference type="ARBA" id="ARBA00011891"/>
    </source>
</evidence>
<feature type="signal peptide" evidence="8">
    <location>
        <begin position="1"/>
        <end position="23"/>
    </location>
</feature>
<dbReference type="GO" id="GO:0017040">
    <property type="term" value="F:N-acylsphingosine amidohydrolase activity"/>
    <property type="evidence" value="ECO:0007669"/>
    <property type="project" value="UniProtKB-UniRule"/>
</dbReference>
<protein>
    <recommendedName>
        <fullName evidence="3 7">Neutral ceramidase</fullName>
        <ecNumber evidence="2 7">3.5.1.23</ecNumber>
    </recommendedName>
</protein>
<dbReference type="EMBL" id="NCKU01000314">
    <property type="protein sequence ID" value="RWS16030.1"/>
    <property type="molecule type" value="Genomic_DNA"/>
</dbReference>
<dbReference type="InterPro" id="IPR038445">
    <property type="entry name" value="NCDase_C_sf"/>
</dbReference>
<comment type="catalytic activity">
    <reaction evidence="7">
        <text>an N-acylsphing-4-enine + H2O = sphing-4-enine + a fatty acid</text>
        <dbReference type="Rhea" id="RHEA:20856"/>
        <dbReference type="ChEBI" id="CHEBI:15377"/>
        <dbReference type="ChEBI" id="CHEBI:28868"/>
        <dbReference type="ChEBI" id="CHEBI:52639"/>
        <dbReference type="ChEBI" id="CHEBI:57756"/>
        <dbReference type="EC" id="3.5.1.23"/>
    </reaction>
</comment>
<evidence type="ECO:0000313" key="13">
    <source>
        <dbReference type="EMBL" id="RWS16056.1"/>
    </source>
</evidence>
<keyword evidence="7" id="KW-0746">Sphingolipid metabolism</keyword>
<evidence type="ECO:0000313" key="14">
    <source>
        <dbReference type="EMBL" id="RWS17226.1"/>
    </source>
</evidence>
<feature type="binding site" evidence="6">
    <location>
        <position position="228"/>
    </location>
    <ligand>
        <name>Zn(2+)</name>
        <dbReference type="ChEBI" id="CHEBI:29105"/>
    </ligand>
</feature>
<evidence type="ECO:0000313" key="15">
    <source>
        <dbReference type="EMBL" id="RWS17441.1"/>
    </source>
</evidence>
<keyword evidence="16" id="KW-1185">Reference proteome</keyword>
<dbReference type="EMBL" id="NCKU01000307">
    <property type="protein sequence ID" value="RWS16056.1"/>
    <property type="molecule type" value="Genomic_DNA"/>
</dbReference>
<reference evidence="14 16" key="1">
    <citation type="journal article" date="2018" name="Gigascience">
        <title>Genomes of trombidid mites reveal novel predicted allergens and laterally-transferred genes associated with secondary metabolism.</title>
        <authorList>
            <person name="Dong X."/>
            <person name="Chaisiri K."/>
            <person name="Xia D."/>
            <person name="Armstrong S.D."/>
            <person name="Fang Y."/>
            <person name="Donnelly M.J."/>
            <person name="Kadowaki T."/>
            <person name="McGarry J.W."/>
            <person name="Darby A.C."/>
            <person name="Makepeace B.L."/>
        </authorList>
    </citation>
    <scope>NUCLEOTIDE SEQUENCE [LARGE SCALE GENOMIC DNA]</scope>
    <source>
        <strain evidence="14">UoL-WK</strain>
    </source>
</reference>
<evidence type="ECO:0000256" key="6">
    <source>
        <dbReference type="PIRSR" id="PIRSR606823-2"/>
    </source>
</evidence>
<evidence type="ECO:0000256" key="1">
    <source>
        <dbReference type="ARBA" id="ARBA00009835"/>
    </source>
</evidence>
<comment type="similarity">
    <text evidence="1 7">Belongs to the neutral ceramidase family.</text>
</comment>
<dbReference type="InterPro" id="IPR006823">
    <property type="entry name" value="Ceramidase_alk"/>
</dbReference>
<dbReference type="PANTHER" id="PTHR12670">
    <property type="entry name" value="CERAMIDASE"/>
    <property type="match status" value="1"/>
</dbReference>